<gene>
    <name evidence="2" type="ORF">HAX54_017380</name>
</gene>
<comment type="caution">
    <text evidence="2">The sequence shown here is derived from an EMBL/GenBank/DDBJ whole genome shotgun (WGS) entry which is preliminary data.</text>
</comment>
<evidence type="ECO:0000313" key="3">
    <source>
        <dbReference type="Proteomes" id="UP000823775"/>
    </source>
</evidence>
<dbReference type="Proteomes" id="UP000823775">
    <property type="component" value="Unassembled WGS sequence"/>
</dbReference>
<keyword evidence="3" id="KW-1185">Reference proteome</keyword>
<dbReference type="Gene3D" id="3.40.50.300">
    <property type="entry name" value="P-loop containing nucleotide triphosphate hydrolases"/>
    <property type="match status" value="1"/>
</dbReference>
<organism evidence="2 3">
    <name type="scientific">Datura stramonium</name>
    <name type="common">Jimsonweed</name>
    <name type="synonym">Common thornapple</name>
    <dbReference type="NCBI Taxonomy" id="4076"/>
    <lineage>
        <taxon>Eukaryota</taxon>
        <taxon>Viridiplantae</taxon>
        <taxon>Streptophyta</taxon>
        <taxon>Embryophyta</taxon>
        <taxon>Tracheophyta</taxon>
        <taxon>Spermatophyta</taxon>
        <taxon>Magnoliopsida</taxon>
        <taxon>eudicotyledons</taxon>
        <taxon>Gunneridae</taxon>
        <taxon>Pentapetalae</taxon>
        <taxon>asterids</taxon>
        <taxon>lamiids</taxon>
        <taxon>Solanales</taxon>
        <taxon>Solanaceae</taxon>
        <taxon>Solanoideae</taxon>
        <taxon>Datureae</taxon>
        <taxon>Datura</taxon>
    </lineage>
</organism>
<dbReference type="InterPro" id="IPR027417">
    <property type="entry name" value="P-loop_NTPase"/>
</dbReference>
<name>A0ABS8S0C4_DATST</name>
<feature type="compositionally biased region" description="Basic and acidic residues" evidence="1">
    <location>
        <begin position="17"/>
        <end position="26"/>
    </location>
</feature>
<dbReference type="PANTHER" id="PTHR43868">
    <property type="entry name" value="OS02G0711200 PROTEIN"/>
    <property type="match status" value="1"/>
</dbReference>
<reference evidence="2 3" key="1">
    <citation type="journal article" date="2021" name="BMC Genomics">
        <title>Datura genome reveals duplications of psychoactive alkaloid biosynthetic genes and high mutation rate following tissue culture.</title>
        <authorList>
            <person name="Rajewski A."/>
            <person name="Carter-House D."/>
            <person name="Stajich J."/>
            <person name="Litt A."/>
        </authorList>
    </citation>
    <scope>NUCLEOTIDE SEQUENCE [LARGE SCALE GENOMIC DNA]</scope>
    <source>
        <strain evidence="2">AR-01</strain>
    </source>
</reference>
<dbReference type="InterPro" id="IPR053262">
    <property type="entry name" value="ArsA_ATPase-like"/>
</dbReference>
<feature type="region of interest" description="Disordered" evidence="1">
    <location>
        <begin position="1"/>
        <end position="33"/>
    </location>
</feature>
<evidence type="ECO:0000313" key="2">
    <source>
        <dbReference type="EMBL" id="MCD7452551.1"/>
    </source>
</evidence>
<dbReference type="PANTHER" id="PTHR43868:SF1">
    <property type="entry name" value="P-LOOP CONTAINING NUCLEOSIDE TRIPHOSPHATE HYDROLASES SUPERFAMILY PROTEIN"/>
    <property type="match status" value="1"/>
</dbReference>
<dbReference type="EMBL" id="JACEIK010000215">
    <property type="protein sequence ID" value="MCD7452551.1"/>
    <property type="molecule type" value="Genomic_DNA"/>
</dbReference>
<accession>A0ABS8S0C4</accession>
<protein>
    <submittedName>
        <fullName evidence="2">Uncharacterized protein</fullName>
    </submittedName>
</protein>
<evidence type="ECO:0000256" key="1">
    <source>
        <dbReference type="SAM" id="MobiDB-lite"/>
    </source>
</evidence>
<proteinExistence type="predicted"/>
<sequence length="308" mass="34672">MNPKFPRLSPLRSIPNETKKVDKESGDPTGGVAGEEGFLKFQDHQELVHCQDMLPNHYAMAGLKTCLVIHSQDPTAEYLLNCKIGIYKPITCNDNLSAVRLETTKMLLEPLNKLKQADARLNMTQGVLEGVEQVLEVCPATNFQIPSIYRLKVLMILLAAGGLQYLQNQKAGAQVSGALPFHPVNSSGELGTQLRTFHLCLLLSFHISLIDEHSSVSFDPANKLSHFCAGFDKSEIKLYQFRGGSELLVEAGDQRRVLCHLNFREGWRCQIYRQKSRYHNAIADEELRNLTYIFSYKHAETVTSHQML</sequence>